<dbReference type="AlphaFoldDB" id="A0ABD6DWV3"/>
<name>A0ABD6DWV3_9EURY</name>
<dbReference type="InterPro" id="IPR016117">
    <property type="entry name" value="ArgJ-like_dom_sf"/>
</dbReference>
<gene>
    <name evidence="2" type="ORF">ACFSAS_10530</name>
</gene>
<protein>
    <submittedName>
        <fullName evidence="2">P1 family peptidase</fullName>
    </submittedName>
</protein>
<evidence type="ECO:0000256" key="1">
    <source>
        <dbReference type="ARBA" id="ARBA00007068"/>
    </source>
</evidence>
<evidence type="ECO:0000313" key="2">
    <source>
        <dbReference type="EMBL" id="MFD1686047.1"/>
    </source>
</evidence>
<evidence type="ECO:0000313" key="3">
    <source>
        <dbReference type="Proteomes" id="UP001597092"/>
    </source>
</evidence>
<dbReference type="Pfam" id="PF03576">
    <property type="entry name" value="Peptidase_S58"/>
    <property type="match status" value="1"/>
</dbReference>
<accession>A0ABD6DWV3</accession>
<dbReference type="RefSeq" id="WP_256308672.1">
    <property type="nucleotide sequence ID" value="NZ_JANHAW010000003.1"/>
</dbReference>
<dbReference type="EMBL" id="JBHUDP010000003">
    <property type="protein sequence ID" value="MFD1686047.1"/>
    <property type="molecule type" value="Genomic_DNA"/>
</dbReference>
<keyword evidence="3" id="KW-1185">Reference proteome</keyword>
<sequence length="346" mass="35909">MTSERRTRLRELGIAPGRLPPGEDNALTDVPGVAVGHRTLHRGAPDDEPCLRTGASVIDPAVDRDVYENPVTGATSVLNGYGKSVGLPQVDELGEIETPIGLTNTLDVWSVADAVAGRALERDASVTSVNPVVGECNDGVLNDIRGRHVSAAHVEDAFEAATESNTQEGCVGAGAGTTGFGWKAGIGTASRRVADHTVGALVLTNTGKPEDLRIDGLHVDRYVEASTEASSAGGSIMMLVGTDAALSSRQLGRVVERTELGLGRVGGIAHHGSGDFAIGFANDRGETFSDGELTPLFRAAIEATEEAIYNSLTRAETTVGIDGTTVEALPLDAVRRAVEARGPSNP</sequence>
<dbReference type="InterPro" id="IPR005321">
    <property type="entry name" value="Peptidase_S58_DmpA"/>
</dbReference>
<dbReference type="PANTHER" id="PTHR36512">
    <property type="entry name" value="D-AMINOPEPTIDASE"/>
    <property type="match status" value="1"/>
</dbReference>
<proteinExistence type="inferred from homology"/>
<dbReference type="SUPFAM" id="SSF56266">
    <property type="entry name" value="DmpA/ArgJ-like"/>
    <property type="match status" value="1"/>
</dbReference>
<organism evidence="2 3">
    <name type="scientific">Halobellus litoreus</name>
    <dbReference type="NCBI Taxonomy" id="755310"/>
    <lineage>
        <taxon>Archaea</taxon>
        <taxon>Methanobacteriati</taxon>
        <taxon>Methanobacteriota</taxon>
        <taxon>Stenosarchaea group</taxon>
        <taxon>Halobacteria</taxon>
        <taxon>Halobacteriales</taxon>
        <taxon>Haloferacaceae</taxon>
        <taxon>Halobellus</taxon>
    </lineage>
</organism>
<comment type="caution">
    <text evidence="2">The sequence shown here is derived from an EMBL/GenBank/DDBJ whole genome shotgun (WGS) entry which is preliminary data.</text>
</comment>
<reference evidence="2 3" key="1">
    <citation type="journal article" date="2019" name="Int. J. Syst. Evol. Microbiol.">
        <title>The Global Catalogue of Microorganisms (GCM) 10K type strain sequencing project: providing services to taxonomists for standard genome sequencing and annotation.</title>
        <authorList>
            <consortium name="The Broad Institute Genomics Platform"/>
            <consortium name="The Broad Institute Genome Sequencing Center for Infectious Disease"/>
            <person name="Wu L."/>
            <person name="Ma J."/>
        </authorList>
    </citation>
    <scope>NUCLEOTIDE SEQUENCE [LARGE SCALE GENOMIC DNA]</scope>
    <source>
        <strain evidence="2 3">CGMCC 1.10387</strain>
    </source>
</reference>
<dbReference type="Gene3D" id="3.60.70.12">
    <property type="entry name" value="L-amino peptidase D-ALA esterase/amidase"/>
    <property type="match status" value="1"/>
</dbReference>
<dbReference type="PANTHER" id="PTHR36512:SF3">
    <property type="entry name" value="BLR5678 PROTEIN"/>
    <property type="match status" value="1"/>
</dbReference>
<comment type="similarity">
    <text evidence="1">Belongs to the peptidase S58 family.</text>
</comment>
<dbReference type="Proteomes" id="UP001597092">
    <property type="component" value="Unassembled WGS sequence"/>
</dbReference>